<feature type="domain" description="Kazal-like" evidence="4">
    <location>
        <begin position="77"/>
        <end position="120"/>
    </location>
</feature>
<sequence length="120" mass="12934">MGGDGKNLYIKHEGECDPKQSDKCDEACPKIVSPVCGSDEITYVNSCEFDKAKCKLGDAGKDLFIKHNGPCRRELANVAVETCNTGCAEIYAPVCGSNDVSYDNECYFNVAKCKLACASC</sequence>
<reference evidence="5" key="1">
    <citation type="submission" date="2021-12" db="EMBL/GenBank/DDBJ databases">
        <title>Prjna785345.</title>
        <authorList>
            <person name="Rujirawat T."/>
            <person name="Krajaejun T."/>
        </authorList>
    </citation>
    <scope>NUCLEOTIDE SEQUENCE</scope>
    <source>
        <strain evidence="5">Pi057C3</strain>
    </source>
</reference>
<dbReference type="Proteomes" id="UP001209570">
    <property type="component" value="Unassembled WGS sequence"/>
</dbReference>
<comment type="caution">
    <text evidence="5">The sequence shown here is derived from an EMBL/GenBank/DDBJ whole genome shotgun (WGS) entry which is preliminary data.</text>
</comment>
<organism evidence="5 6">
    <name type="scientific">Pythium insidiosum</name>
    <name type="common">Pythiosis disease agent</name>
    <dbReference type="NCBI Taxonomy" id="114742"/>
    <lineage>
        <taxon>Eukaryota</taxon>
        <taxon>Sar</taxon>
        <taxon>Stramenopiles</taxon>
        <taxon>Oomycota</taxon>
        <taxon>Peronosporomycetes</taxon>
        <taxon>Pythiales</taxon>
        <taxon>Pythiaceae</taxon>
        <taxon>Pythium</taxon>
    </lineage>
</organism>
<evidence type="ECO:0000256" key="1">
    <source>
        <dbReference type="ARBA" id="ARBA00022690"/>
    </source>
</evidence>
<proteinExistence type="predicted"/>
<dbReference type="GO" id="GO:0005576">
    <property type="term" value="C:extracellular region"/>
    <property type="evidence" value="ECO:0007669"/>
    <property type="project" value="TreeGrafter"/>
</dbReference>
<dbReference type="PROSITE" id="PS51465">
    <property type="entry name" value="KAZAL_2"/>
    <property type="match status" value="2"/>
</dbReference>
<dbReference type="GO" id="GO:0030154">
    <property type="term" value="P:cell differentiation"/>
    <property type="evidence" value="ECO:0007669"/>
    <property type="project" value="TreeGrafter"/>
</dbReference>
<dbReference type="CDD" id="cd00104">
    <property type="entry name" value="KAZAL_FS"/>
    <property type="match status" value="2"/>
</dbReference>
<keyword evidence="2" id="KW-0722">Serine protease inhibitor</keyword>
<evidence type="ECO:0000256" key="3">
    <source>
        <dbReference type="ARBA" id="ARBA00023157"/>
    </source>
</evidence>
<dbReference type="InterPro" id="IPR050653">
    <property type="entry name" value="Prot_Inhib_GrowthFact_Antg"/>
</dbReference>
<feature type="domain" description="Kazal-like" evidence="4">
    <location>
        <begin position="18"/>
        <end position="73"/>
    </location>
</feature>
<evidence type="ECO:0000259" key="4">
    <source>
        <dbReference type="PROSITE" id="PS51465"/>
    </source>
</evidence>
<protein>
    <recommendedName>
        <fullName evidence="4">Kazal-like domain-containing protein</fullName>
    </recommendedName>
</protein>
<keyword evidence="6" id="KW-1185">Reference proteome</keyword>
<dbReference type="InterPro" id="IPR036058">
    <property type="entry name" value="Kazal_dom_sf"/>
</dbReference>
<keyword evidence="1" id="KW-0646">Protease inhibitor</keyword>
<evidence type="ECO:0000256" key="2">
    <source>
        <dbReference type="ARBA" id="ARBA00022900"/>
    </source>
</evidence>
<dbReference type="SUPFAM" id="SSF100895">
    <property type="entry name" value="Kazal-type serine protease inhibitors"/>
    <property type="match status" value="2"/>
</dbReference>
<dbReference type="InterPro" id="IPR002350">
    <property type="entry name" value="Kazal_dom"/>
</dbReference>
<dbReference type="AlphaFoldDB" id="A0AAD5L437"/>
<dbReference type="SMART" id="SM00280">
    <property type="entry name" value="KAZAL"/>
    <property type="match status" value="2"/>
</dbReference>
<dbReference type="PANTHER" id="PTHR10913:SF45">
    <property type="entry name" value="FOLLISTATIN, ISOFORM A-RELATED"/>
    <property type="match status" value="1"/>
</dbReference>
<gene>
    <name evidence="5" type="ORF">P43SY_011002</name>
</gene>
<dbReference type="Gene3D" id="3.30.60.30">
    <property type="match status" value="2"/>
</dbReference>
<name>A0AAD5L437_PYTIN</name>
<evidence type="ECO:0000313" key="6">
    <source>
        <dbReference type="Proteomes" id="UP001209570"/>
    </source>
</evidence>
<dbReference type="Pfam" id="PF07648">
    <property type="entry name" value="Kazal_2"/>
    <property type="match status" value="2"/>
</dbReference>
<dbReference type="PANTHER" id="PTHR10913">
    <property type="entry name" value="FOLLISTATIN-RELATED"/>
    <property type="match status" value="1"/>
</dbReference>
<dbReference type="EMBL" id="JAKCXM010006639">
    <property type="protein sequence ID" value="KAJ0388755.1"/>
    <property type="molecule type" value="Genomic_DNA"/>
</dbReference>
<accession>A0AAD5L437</accession>
<evidence type="ECO:0000313" key="5">
    <source>
        <dbReference type="EMBL" id="KAJ0388755.1"/>
    </source>
</evidence>
<keyword evidence="3" id="KW-1015">Disulfide bond</keyword>